<feature type="transmembrane region" description="Helical" evidence="1">
    <location>
        <begin position="110"/>
        <end position="132"/>
    </location>
</feature>
<gene>
    <name evidence="3" type="ORF">Cfor_06223</name>
</gene>
<keyword evidence="4" id="KW-1185">Reference proteome</keyword>
<dbReference type="InterPro" id="IPR015672">
    <property type="entry name" value="GPHR/GTG"/>
</dbReference>
<feature type="domain" description="Abscisic acid G-protein coupled receptor-like" evidence="2">
    <location>
        <begin position="100"/>
        <end position="268"/>
    </location>
</feature>
<evidence type="ECO:0000259" key="2">
    <source>
        <dbReference type="Pfam" id="PF12430"/>
    </source>
</evidence>
<feature type="transmembrane region" description="Helical" evidence="1">
    <location>
        <begin position="200"/>
        <end position="220"/>
    </location>
</feature>
<dbReference type="OrthoDB" id="264392at2759"/>
<keyword evidence="1" id="KW-1133">Transmembrane helix</keyword>
<dbReference type="PANTHER" id="PTHR15948:SF0">
    <property type="entry name" value="GOLGI PH REGULATOR A-RELATED"/>
    <property type="match status" value="1"/>
</dbReference>
<sequence length="275" mass="31120">MPSDVQAIEKRLLQTMDMILVKKKRIALAKKGSVVNGAQNSPSSSGIWGMLKSVTTSVSKGSGENIWQLKQEIAALEELSRQLFLEAHDMRNMQERLQWASTFQGKYFNVLGYFFSLYCMWKILISTVNIVFDRVGKKDPVTRGMEIAVHWVGINIDVTFWSQHISFFLVGCIVVTSIRGLLLTLTKFFYAISSSKSSNIIVLVLAQIMGMYFVSSVLLMRMNMPAEYRSIITQVLGELQFNFYHRWFDVIFLVSALSSIGFLYLAHKQAPGEAG</sequence>
<comment type="caution">
    <text evidence="3">The sequence shown here is derived from an EMBL/GenBank/DDBJ whole genome shotgun (WGS) entry which is preliminary data.</text>
</comment>
<evidence type="ECO:0000313" key="4">
    <source>
        <dbReference type="Proteomes" id="UP000502823"/>
    </source>
</evidence>
<dbReference type="Proteomes" id="UP000502823">
    <property type="component" value="Unassembled WGS sequence"/>
</dbReference>
<accession>A0A6L2Q7S7</accession>
<organism evidence="3 4">
    <name type="scientific">Coptotermes formosanus</name>
    <name type="common">Formosan subterranean termite</name>
    <dbReference type="NCBI Taxonomy" id="36987"/>
    <lineage>
        <taxon>Eukaryota</taxon>
        <taxon>Metazoa</taxon>
        <taxon>Ecdysozoa</taxon>
        <taxon>Arthropoda</taxon>
        <taxon>Hexapoda</taxon>
        <taxon>Insecta</taxon>
        <taxon>Pterygota</taxon>
        <taxon>Neoptera</taxon>
        <taxon>Polyneoptera</taxon>
        <taxon>Dictyoptera</taxon>
        <taxon>Blattodea</taxon>
        <taxon>Blattoidea</taxon>
        <taxon>Termitoidae</taxon>
        <taxon>Rhinotermitidae</taxon>
        <taxon>Coptotermes</taxon>
    </lineage>
</organism>
<proteinExistence type="predicted"/>
<name>A0A6L2Q7S7_COPFO</name>
<dbReference type="GO" id="GO:0032580">
    <property type="term" value="C:Golgi cisterna membrane"/>
    <property type="evidence" value="ECO:0007669"/>
    <property type="project" value="TreeGrafter"/>
</dbReference>
<dbReference type="FunCoup" id="A0A6L2Q7S7">
    <property type="interactions" value="543"/>
</dbReference>
<dbReference type="GO" id="GO:0051452">
    <property type="term" value="P:intracellular pH reduction"/>
    <property type="evidence" value="ECO:0007669"/>
    <property type="project" value="TreeGrafter"/>
</dbReference>
<evidence type="ECO:0000256" key="1">
    <source>
        <dbReference type="SAM" id="Phobius"/>
    </source>
</evidence>
<dbReference type="InterPro" id="IPR025969">
    <property type="entry name" value="ABA_GPCR_dom"/>
</dbReference>
<dbReference type="EMBL" id="BLKM01001305">
    <property type="protein sequence ID" value="GFG39990.1"/>
    <property type="molecule type" value="Genomic_DNA"/>
</dbReference>
<evidence type="ECO:0000313" key="3">
    <source>
        <dbReference type="EMBL" id="GFG39990.1"/>
    </source>
</evidence>
<feature type="transmembrane region" description="Helical" evidence="1">
    <location>
        <begin position="247"/>
        <end position="266"/>
    </location>
</feature>
<dbReference type="InParanoid" id="A0A6L2Q7S7"/>
<dbReference type="Pfam" id="PF12430">
    <property type="entry name" value="ABA_GPCR"/>
    <property type="match status" value="1"/>
</dbReference>
<reference evidence="4" key="1">
    <citation type="submission" date="2020-01" db="EMBL/GenBank/DDBJ databases">
        <title>Draft genome sequence of the Termite Coptotermes fromosanus.</title>
        <authorList>
            <person name="Itakura S."/>
            <person name="Yosikawa Y."/>
            <person name="Umezawa K."/>
        </authorList>
    </citation>
    <scope>NUCLEOTIDE SEQUENCE [LARGE SCALE GENOMIC DNA]</scope>
</reference>
<dbReference type="AlphaFoldDB" id="A0A6L2Q7S7"/>
<protein>
    <recommendedName>
        <fullName evidence="2">Abscisic acid G-protein coupled receptor-like domain-containing protein</fullName>
    </recommendedName>
</protein>
<dbReference type="PANTHER" id="PTHR15948">
    <property type="entry name" value="G-PROTEIN COUPLED RECEPTOR 89-RELATED"/>
    <property type="match status" value="1"/>
</dbReference>
<keyword evidence="1" id="KW-0472">Membrane</keyword>
<dbReference type="GO" id="GO:0008308">
    <property type="term" value="F:voltage-gated monoatomic anion channel activity"/>
    <property type="evidence" value="ECO:0007669"/>
    <property type="project" value="TreeGrafter"/>
</dbReference>
<feature type="transmembrane region" description="Helical" evidence="1">
    <location>
        <begin position="165"/>
        <end position="188"/>
    </location>
</feature>
<keyword evidence="1" id="KW-0812">Transmembrane</keyword>